<dbReference type="Gene3D" id="1.50.40.10">
    <property type="entry name" value="Mitochondrial carrier domain"/>
    <property type="match status" value="1"/>
</dbReference>
<evidence type="ECO:0000256" key="5">
    <source>
        <dbReference type="ARBA" id="ARBA00022737"/>
    </source>
</evidence>
<reference evidence="13" key="1">
    <citation type="submission" date="2015-07" db="EMBL/GenBank/DDBJ databases">
        <title>MeaNS - Measles Nucleotide Surveillance Program.</title>
        <authorList>
            <person name="Tran T."/>
            <person name="Druce J."/>
        </authorList>
    </citation>
    <scope>NUCLEOTIDE SEQUENCE</scope>
    <source>
        <strain evidence="13">UCB-OBI-ISO-001</strain>
        <tissue evidence="13">Gonad</tissue>
    </source>
</reference>
<evidence type="ECO:0000313" key="13">
    <source>
        <dbReference type="EMBL" id="KOF83284.1"/>
    </source>
</evidence>
<keyword evidence="7 12" id="KW-1133">Transmembrane helix</keyword>
<dbReference type="SUPFAM" id="SSF103506">
    <property type="entry name" value="Mitochondrial carrier"/>
    <property type="match status" value="1"/>
</dbReference>
<accession>A0A0L8H2G2</accession>
<dbReference type="InterPro" id="IPR023395">
    <property type="entry name" value="MCP_dom_sf"/>
</dbReference>
<comment type="similarity">
    <text evidence="2 11">Belongs to the mitochondrial carrier (TC 2.A.29) family.</text>
</comment>
<evidence type="ECO:0000256" key="12">
    <source>
        <dbReference type="SAM" id="Phobius"/>
    </source>
</evidence>
<evidence type="ECO:0000256" key="3">
    <source>
        <dbReference type="ARBA" id="ARBA00022448"/>
    </source>
</evidence>
<evidence type="ECO:0000256" key="7">
    <source>
        <dbReference type="ARBA" id="ARBA00022989"/>
    </source>
</evidence>
<dbReference type="PANTHER" id="PTHR45667">
    <property type="entry name" value="S-ADENOSYLMETHIONINE MITOCHONDRIAL CARRIER PROTEIN"/>
    <property type="match status" value="1"/>
</dbReference>
<dbReference type="EMBL" id="KQ419533">
    <property type="protein sequence ID" value="KOF83284.1"/>
    <property type="molecule type" value="Genomic_DNA"/>
</dbReference>
<gene>
    <name evidence="13" type="ORF">OCBIM_22024087mg</name>
</gene>
<feature type="repeat" description="Solcar" evidence="10">
    <location>
        <begin position="87"/>
        <end position="169"/>
    </location>
</feature>
<keyword evidence="9 10" id="KW-0472">Membrane</keyword>
<feature type="transmembrane region" description="Helical" evidence="12">
    <location>
        <begin position="90"/>
        <end position="110"/>
    </location>
</feature>
<protein>
    <recommendedName>
        <fullName evidence="14">S-adenosylmethionine mitochondrial carrier protein</fullName>
    </recommendedName>
</protein>
<dbReference type="KEGG" id="obi:106873276"/>
<dbReference type="Pfam" id="PF00153">
    <property type="entry name" value="Mito_carr"/>
    <property type="match status" value="3"/>
</dbReference>
<keyword evidence="8" id="KW-0496">Mitochondrion</keyword>
<comment type="subcellular location">
    <subcellularLocation>
        <location evidence="1">Mitochondrion inner membrane</location>
        <topology evidence="1">Multi-pass membrane protein</topology>
    </subcellularLocation>
</comment>
<evidence type="ECO:0000256" key="11">
    <source>
        <dbReference type="RuleBase" id="RU000488"/>
    </source>
</evidence>
<dbReference type="FunFam" id="1.50.40.10:FF:000018">
    <property type="entry name" value="S-adenosylmethionine mitochondrial carrier protein-like"/>
    <property type="match status" value="1"/>
</dbReference>
<dbReference type="AlphaFoldDB" id="A0A0L8H2G2"/>
<name>A0A0L8H2G2_OCTBM</name>
<evidence type="ECO:0000256" key="9">
    <source>
        <dbReference type="ARBA" id="ARBA00023136"/>
    </source>
</evidence>
<evidence type="ECO:0000256" key="1">
    <source>
        <dbReference type="ARBA" id="ARBA00004448"/>
    </source>
</evidence>
<dbReference type="OrthoDB" id="276989at2759"/>
<keyword evidence="5" id="KW-0677">Repeat</keyword>
<feature type="repeat" description="Solcar" evidence="10">
    <location>
        <begin position="178"/>
        <end position="266"/>
    </location>
</feature>
<feature type="transmembrane region" description="Helical" evidence="12">
    <location>
        <begin position="49"/>
        <end position="70"/>
    </location>
</feature>
<evidence type="ECO:0000256" key="2">
    <source>
        <dbReference type="ARBA" id="ARBA00006375"/>
    </source>
</evidence>
<evidence type="ECO:0000256" key="4">
    <source>
        <dbReference type="ARBA" id="ARBA00022692"/>
    </source>
</evidence>
<keyword evidence="3 11" id="KW-0813">Transport</keyword>
<dbReference type="OMA" id="IGPRTMW"/>
<keyword evidence="6" id="KW-0999">Mitochondrion inner membrane</keyword>
<sequence>MNSNYSTIISLLAGGAAGTSVDVLLFPLDTMRTRLQSQRGFQASGGFRGIYSGLGSAVIGSAPQASLFFLTYEFTKTVISTTFEPKIASISYMIAASAGEVMACLIRVPVEVVKQRTQTSSNMSSLKIFQQTLQAEGIRGLYRGYGSTVSREIPFSFIQFPLWEFFKRFWSEKQQEPVKPWQSSVCGALAGGIAAGTTTPLDVAKTRIMLAKKDSSLASGKIIGALKLIYREKGFFGLYSGIVPRVMWISAGGAIFLGIYDEVKHLLSLVLH</sequence>
<dbReference type="PROSITE" id="PS50920">
    <property type="entry name" value="SOLCAR"/>
    <property type="match status" value="3"/>
</dbReference>
<dbReference type="GO" id="GO:0005743">
    <property type="term" value="C:mitochondrial inner membrane"/>
    <property type="evidence" value="ECO:0007669"/>
    <property type="project" value="UniProtKB-SubCell"/>
</dbReference>
<evidence type="ECO:0000256" key="10">
    <source>
        <dbReference type="PROSITE-ProRule" id="PRU00282"/>
    </source>
</evidence>
<evidence type="ECO:0008006" key="14">
    <source>
        <dbReference type="Google" id="ProtNLM"/>
    </source>
</evidence>
<evidence type="ECO:0000256" key="6">
    <source>
        <dbReference type="ARBA" id="ARBA00022792"/>
    </source>
</evidence>
<organism evidence="13">
    <name type="scientific">Octopus bimaculoides</name>
    <name type="common">California two-spotted octopus</name>
    <dbReference type="NCBI Taxonomy" id="37653"/>
    <lineage>
        <taxon>Eukaryota</taxon>
        <taxon>Metazoa</taxon>
        <taxon>Spiralia</taxon>
        <taxon>Lophotrochozoa</taxon>
        <taxon>Mollusca</taxon>
        <taxon>Cephalopoda</taxon>
        <taxon>Coleoidea</taxon>
        <taxon>Octopodiformes</taxon>
        <taxon>Octopoda</taxon>
        <taxon>Incirrata</taxon>
        <taxon>Octopodidae</taxon>
        <taxon>Octopus</taxon>
    </lineage>
</organism>
<feature type="transmembrane region" description="Helical" evidence="12">
    <location>
        <begin position="6"/>
        <end position="28"/>
    </location>
</feature>
<dbReference type="InterPro" id="IPR018108">
    <property type="entry name" value="MCP_transmembrane"/>
</dbReference>
<evidence type="ECO:0000256" key="8">
    <source>
        <dbReference type="ARBA" id="ARBA00023128"/>
    </source>
</evidence>
<dbReference type="STRING" id="37653.A0A0L8H2G2"/>
<proteinExistence type="inferred from homology"/>
<feature type="transmembrane region" description="Helical" evidence="12">
    <location>
        <begin position="236"/>
        <end position="260"/>
    </location>
</feature>
<keyword evidence="4 10" id="KW-0812">Transmembrane</keyword>
<feature type="repeat" description="Solcar" evidence="10">
    <location>
        <begin position="5"/>
        <end position="78"/>
    </location>
</feature>